<dbReference type="Proteomes" id="UP000193920">
    <property type="component" value="Unassembled WGS sequence"/>
</dbReference>
<feature type="domain" description="SAP" evidence="3">
    <location>
        <begin position="13"/>
        <end position="47"/>
    </location>
</feature>
<feature type="domain" description="PINIT" evidence="4">
    <location>
        <begin position="1"/>
        <end position="176"/>
    </location>
</feature>
<dbReference type="PROSITE" id="PS51466">
    <property type="entry name" value="PINIT"/>
    <property type="match status" value="1"/>
</dbReference>
<dbReference type="PROSITE" id="PS50800">
    <property type="entry name" value="SAP"/>
    <property type="match status" value="1"/>
</dbReference>
<dbReference type="InterPro" id="IPR038654">
    <property type="entry name" value="PINIT_sf"/>
</dbReference>
<dbReference type="SMART" id="SM00513">
    <property type="entry name" value="SAP"/>
    <property type="match status" value="1"/>
</dbReference>
<dbReference type="OrthoDB" id="28127at2759"/>
<dbReference type="Pfam" id="PF02037">
    <property type="entry name" value="SAP"/>
    <property type="match status" value="1"/>
</dbReference>
<evidence type="ECO:0000259" key="3">
    <source>
        <dbReference type="PROSITE" id="PS50800"/>
    </source>
</evidence>
<comment type="caution">
    <text evidence="5">The sequence shown here is derived from an EMBL/GenBank/DDBJ whole genome shotgun (WGS) entry which is preliminary data.</text>
</comment>
<evidence type="ECO:0000256" key="2">
    <source>
        <dbReference type="ARBA" id="ARBA00005383"/>
    </source>
</evidence>
<evidence type="ECO:0000313" key="6">
    <source>
        <dbReference type="Proteomes" id="UP000193920"/>
    </source>
</evidence>
<name>A0A1Y2F269_9FUNG</name>
<evidence type="ECO:0000259" key="4">
    <source>
        <dbReference type="PROSITE" id="PS51466"/>
    </source>
</evidence>
<dbReference type="InterPro" id="IPR023321">
    <property type="entry name" value="PINIT"/>
</dbReference>
<sequence>MQTQVNTLLQLPFHHLKVADLREILKTLGLRKSGNKENLIENLKLYLRKLGQSSDINSLTEVAGLLDRYLPKKSSNNNRYKILLYCSTQTSAENSIRKGTDCPIQYPCQPVLKINEVEVTGMEHNKSWSTKPVDITPYCKKKGIQNNTINEIKFRSMFISSRWDEFVVKIIICEYLSLQEAVNVIKKHFISKEELLRQSNN</sequence>
<gene>
    <name evidence="5" type="ORF">LY90DRAFT_501285</name>
</gene>
<keyword evidence="6" id="KW-1185">Reference proteome</keyword>
<organism evidence="5 6">
    <name type="scientific">Neocallimastix californiae</name>
    <dbReference type="NCBI Taxonomy" id="1754190"/>
    <lineage>
        <taxon>Eukaryota</taxon>
        <taxon>Fungi</taxon>
        <taxon>Fungi incertae sedis</taxon>
        <taxon>Chytridiomycota</taxon>
        <taxon>Chytridiomycota incertae sedis</taxon>
        <taxon>Neocallimastigomycetes</taxon>
        <taxon>Neocallimastigales</taxon>
        <taxon>Neocallimastigaceae</taxon>
        <taxon>Neocallimastix</taxon>
    </lineage>
</organism>
<dbReference type="SUPFAM" id="SSF68906">
    <property type="entry name" value="SAP domain"/>
    <property type="match status" value="1"/>
</dbReference>
<proteinExistence type="inferred from homology"/>
<dbReference type="AlphaFoldDB" id="A0A1Y2F269"/>
<dbReference type="InterPro" id="IPR036361">
    <property type="entry name" value="SAP_dom_sf"/>
</dbReference>
<accession>A0A1Y2F269</accession>
<comment type="similarity">
    <text evidence="2">Belongs to the PIAS family.</text>
</comment>
<dbReference type="Pfam" id="PF14324">
    <property type="entry name" value="PINIT"/>
    <property type="match status" value="1"/>
</dbReference>
<reference evidence="5 6" key="1">
    <citation type="submission" date="2016-08" db="EMBL/GenBank/DDBJ databases">
        <title>A Parts List for Fungal Cellulosomes Revealed by Comparative Genomics.</title>
        <authorList>
            <consortium name="DOE Joint Genome Institute"/>
            <person name="Haitjema C.H."/>
            <person name="Gilmore S.P."/>
            <person name="Henske J.K."/>
            <person name="Solomon K.V."/>
            <person name="De Groot R."/>
            <person name="Kuo A."/>
            <person name="Mondo S.J."/>
            <person name="Salamov A.A."/>
            <person name="Labutti K."/>
            <person name="Zhao Z."/>
            <person name="Chiniquy J."/>
            <person name="Barry K."/>
            <person name="Brewer H.M."/>
            <person name="Purvine S.O."/>
            <person name="Wright A.T."/>
            <person name="Boxma B."/>
            <person name="Van Alen T."/>
            <person name="Hackstein J.H."/>
            <person name="Baker S.E."/>
            <person name="Grigoriev I.V."/>
            <person name="O'Malley M.A."/>
        </authorList>
    </citation>
    <scope>NUCLEOTIDE SEQUENCE [LARGE SCALE GENOMIC DNA]</scope>
    <source>
        <strain evidence="5 6">G1</strain>
    </source>
</reference>
<dbReference type="GO" id="GO:0016925">
    <property type="term" value="P:protein sumoylation"/>
    <property type="evidence" value="ECO:0007669"/>
    <property type="project" value="UniProtKB-UniPathway"/>
</dbReference>
<evidence type="ECO:0000256" key="1">
    <source>
        <dbReference type="ARBA" id="ARBA00004718"/>
    </source>
</evidence>
<evidence type="ECO:0008006" key="7">
    <source>
        <dbReference type="Google" id="ProtNLM"/>
    </source>
</evidence>
<protein>
    <recommendedName>
        <fullName evidence="7">SAP domain-containing protein</fullName>
    </recommendedName>
</protein>
<dbReference type="EMBL" id="MCOG01000018">
    <property type="protein sequence ID" value="ORY77961.1"/>
    <property type="molecule type" value="Genomic_DNA"/>
</dbReference>
<evidence type="ECO:0000313" key="5">
    <source>
        <dbReference type="EMBL" id="ORY77961.1"/>
    </source>
</evidence>
<comment type="pathway">
    <text evidence="1">Protein modification; protein sumoylation.</text>
</comment>
<dbReference type="InterPro" id="IPR003034">
    <property type="entry name" value="SAP_dom"/>
</dbReference>
<dbReference type="STRING" id="1754190.A0A1Y2F269"/>
<dbReference type="Gene3D" id="2.60.120.780">
    <property type="entry name" value="PINIT domain"/>
    <property type="match status" value="1"/>
</dbReference>
<dbReference type="UniPathway" id="UPA00886"/>